<keyword evidence="2" id="KW-0520">NAD</keyword>
<evidence type="ECO:0000313" key="4">
    <source>
        <dbReference type="EMBL" id="KAJ1971563.1"/>
    </source>
</evidence>
<keyword evidence="4" id="KW-0560">Oxidoreductase</keyword>
<dbReference type="EC" id="1.3.1.88" evidence="4"/>
<evidence type="ECO:0000256" key="2">
    <source>
        <dbReference type="ARBA" id="ARBA00023027"/>
    </source>
</evidence>
<name>A0A9W8E5X5_9FUNG</name>
<accession>A0A9W8E5X5</accession>
<dbReference type="PANTHER" id="PTHR11082">
    <property type="entry name" value="TRNA-DIHYDROURIDINE SYNTHASE"/>
    <property type="match status" value="1"/>
</dbReference>
<sequence length="266" mass="29462">MTAEGNLYNPALFSGQYLPSYQLAQEYMAICRQVPTSLSAIRGHLFKIFRASLPRHVELRSKLATARALDDISLVVDALAQKLQEEERMAPPFDITQLTRNSEGHYDIPHYISQPYIRPPYEPPVKSSKTQPPVLEEKKPAASLADTHHIPTLTPASTPASTKRSARPDSPSATVQPPKRTCPTSPNSTDKPPKADQHPGNRRKVKCAHCGNVSSPKCPHLRCKPCCRQRQLKPTTRDEKPTSLTESAVDEVVLCTVHRSHTAPQA</sequence>
<gene>
    <name evidence="4" type="primary">DUS1</name>
    <name evidence="4" type="ORF">H4R34_005702</name>
</gene>
<evidence type="ECO:0000256" key="1">
    <source>
        <dbReference type="ARBA" id="ARBA00022857"/>
    </source>
</evidence>
<evidence type="ECO:0000313" key="5">
    <source>
        <dbReference type="Proteomes" id="UP001151582"/>
    </source>
</evidence>
<dbReference type="EMBL" id="JANBQB010001329">
    <property type="protein sequence ID" value="KAJ1971563.1"/>
    <property type="molecule type" value="Genomic_DNA"/>
</dbReference>
<protein>
    <submittedName>
        <fullName evidence="4">tRNA dihydrouridine synthase</fullName>
        <ecNumber evidence="4">1.3.1.88</ecNumber>
    </submittedName>
</protein>
<keyword evidence="1" id="KW-0521">NADP</keyword>
<keyword evidence="5" id="KW-1185">Reference proteome</keyword>
<organism evidence="4 5">
    <name type="scientific">Dimargaris verticillata</name>
    <dbReference type="NCBI Taxonomy" id="2761393"/>
    <lineage>
        <taxon>Eukaryota</taxon>
        <taxon>Fungi</taxon>
        <taxon>Fungi incertae sedis</taxon>
        <taxon>Zoopagomycota</taxon>
        <taxon>Kickxellomycotina</taxon>
        <taxon>Dimargaritomycetes</taxon>
        <taxon>Dimargaritales</taxon>
        <taxon>Dimargaritaceae</taxon>
        <taxon>Dimargaris</taxon>
    </lineage>
</organism>
<feature type="region of interest" description="Disordered" evidence="3">
    <location>
        <begin position="110"/>
        <end position="203"/>
    </location>
</feature>
<reference evidence="4" key="1">
    <citation type="submission" date="2022-07" db="EMBL/GenBank/DDBJ databases">
        <title>Phylogenomic reconstructions and comparative analyses of Kickxellomycotina fungi.</title>
        <authorList>
            <person name="Reynolds N.K."/>
            <person name="Stajich J.E."/>
            <person name="Barry K."/>
            <person name="Grigoriev I.V."/>
            <person name="Crous P."/>
            <person name="Smith M.E."/>
        </authorList>
    </citation>
    <scope>NUCLEOTIDE SEQUENCE</scope>
    <source>
        <strain evidence="4">RSA 567</strain>
    </source>
</reference>
<dbReference type="GO" id="GO:0017150">
    <property type="term" value="F:tRNA dihydrouridine synthase activity"/>
    <property type="evidence" value="ECO:0007669"/>
    <property type="project" value="TreeGrafter"/>
</dbReference>
<evidence type="ECO:0000256" key="3">
    <source>
        <dbReference type="SAM" id="MobiDB-lite"/>
    </source>
</evidence>
<proteinExistence type="predicted"/>
<dbReference type="PANTHER" id="PTHR11082:SF5">
    <property type="entry name" value="TRNA-DIHYDROURIDINE(16_17) SYNTHASE [NAD(P)(+)]-LIKE"/>
    <property type="match status" value="1"/>
</dbReference>
<dbReference type="OrthoDB" id="272303at2759"/>
<feature type="compositionally biased region" description="Low complexity" evidence="3">
    <location>
        <begin position="151"/>
        <end position="162"/>
    </location>
</feature>
<comment type="caution">
    <text evidence="4">The sequence shown here is derived from an EMBL/GenBank/DDBJ whole genome shotgun (WGS) entry which is preliminary data.</text>
</comment>
<dbReference type="AlphaFoldDB" id="A0A9W8E5X5"/>
<dbReference type="Proteomes" id="UP001151582">
    <property type="component" value="Unassembled WGS sequence"/>
</dbReference>